<reference evidence="9 10" key="1">
    <citation type="journal article" date="2012" name="J. Bacteriol.">
        <title>Complete genome sequence of strain 1860, a crenarchaeon of the genus pyrobaculum able to grow with various electron acceptors.</title>
        <authorList>
            <person name="Mardanov A.V."/>
            <person name="Gumerov V.M."/>
            <person name="Slobodkina G.B."/>
            <person name="Beletsky A.V."/>
            <person name="Bonch-Osmolovskaya E.A."/>
            <person name="Ravin N.V."/>
            <person name="Skryabin K.G."/>
        </authorList>
    </citation>
    <scope>NUCLEOTIDE SEQUENCE [LARGE SCALE GENOMIC DNA]</scope>
    <source>
        <strain evidence="9 10">1860</strain>
    </source>
</reference>
<evidence type="ECO:0000256" key="3">
    <source>
        <dbReference type="ARBA" id="ARBA00022475"/>
    </source>
</evidence>
<proteinExistence type="inferred from homology"/>
<dbReference type="Gene3D" id="3.30.2320.30">
    <property type="entry name" value="ATP synthase, E subunit, C-terminal"/>
    <property type="match status" value="1"/>
</dbReference>
<evidence type="ECO:0000256" key="2">
    <source>
        <dbReference type="ARBA" id="ARBA00022448"/>
    </source>
</evidence>
<dbReference type="eggNOG" id="arCOG00869">
    <property type="taxonomic scope" value="Archaea"/>
</dbReference>
<keyword evidence="2" id="KW-0813">Transport</keyword>
<gene>
    <name evidence="9" type="ORF">P186_2175</name>
</gene>
<dbReference type="RefSeq" id="WP_014289392.1">
    <property type="nucleotide sequence ID" value="NC_016645.1"/>
</dbReference>
<evidence type="ECO:0000256" key="8">
    <source>
        <dbReference type="SAM" id="Coils"/>
    </source>
</evidence>
<evidence type="ECO:0000256" key="7">
    <source>
        <dbReference type="ARBA" id="ARBA00023310"/>
    </source>
</evidence>
<keyword evidence="6" id="KW-0472">Membrane</keyword>
<keyword evidence="10" id="KW-1185">Reference proteome</keyword>
<protein>
    <submittedName>
        <fullName evidence="9">H+-transporting two-sector ATPase, E subunit</fullName>
    </submittedName>
</protein>
<sequence>MSLFEDLIRSKIAELEELKKNLVIEIETRVRRDANASLNKFSEQITNVESEVALERERILYDAVVSSRKKLAETYERLLKDLVEALYEEVDRMRGSERYVKFLTRLVEDAVKYIQSSDVVIYASPKDRGVVEVIARSLGLTGLIGERDIRGGVIVTSRDGRVAVDYSIESIVSNKLEELKHLLYLETR</sequence>
<evidence type="ECO:0000256" key="4">
    <source>
        <dbReference type="ARBA" id="ARBA00022781"/>
    </source>
</evidence>
<dbReference type="GO" id="GO:0033178">
    <property type="term" value="C:proton-transporting two-sector ATPase complex, catalytic domain"/>
    <property type="evidence" value="ECO:0007669"/>
    <property type="project" value="InterPro"/>
</dbReference>
<keyword evidence="4" id="KW-0375">Hydrogen ion transport</keyword>
<dbReference type="KEGG" id="pyr:P186_2175"/>
<keyword evidence="3" id="KW-1003">Cell membrane</keyword>
<dbReference type="AlphaFoldDB" id="G7VB70"/>
<accession>G7VB70</accession>
<dbReference type="GO" id="GO:0046961">
    <property type="term" value="F:proton-transporting ATPase activity, rotational mechanism"/>
    <property type="evidence" value="ECO:0007669"/>
    <property type="project" value="InterPro"/>
</dbReference>
<dbReference type="SUPFAM" id="SSF160527">
    <property type="entry name" value="V-type ATPase subunit E-like"/>
    <property type="match status" value="1"/>
</dbReference>
<evidence type="ECO:0000256" key="1">
    <source>
        <dbReference type="ARBA" id="ARBA00005901"/>
    </source>
</evidence>
<keyword evidence="8" id="KW-0175">Coiled coil</keyword>
<keyword evidence="7" id="KW-0066">ATP synthesis</keyword>
<evidence type="ECO:0000313" key="9">
    <source>
        <dbReference type="EMBL" id="AET33567.1"/>
    </source>
</evidence>
<dbReference type="STRING" id="1104324.P186_2175"/>
<comment type="similarity">
    <text evidence="1">Belongs to the V-ATPase E subunit family.</text>
</comment>
<keyword evidence="5" id="KW-0406">Ion transport</keyword>
<dbReference type="EMBL" id="CP003098">
    <property type="protein sequence ID" value="AET33567.1"/>
    <property type="molecule type" value="Genomic_DNA"/>
</dbReference>
<organism evidence="9 10">
    <name type="scientific">Pyrobaculum ferrireducens</name>
    <dbReference type="NCBI Taxonomy" id="1104324"/>
    <lineage>
        <taxon>Archaea</taxon>
        <taxon>Thermoproteota</taxon>
        <taxon>Thermoprotei</taxon>
        <taxon>Thermoproteales</taxon>
        <taxon>Thermoproteaceae</taxon>
        <taxon>Pyrobaculum</taxon>
    </lineage>
</organism>
<dbReference type="HOGENOM" id="CLU_1425139_0_0_2"/>
<evidence type="ECO:0000256" key="6">
    <source>
        <dbReference type="ARBA" id="ARBA00023136"/>
    </source>
</evidence>
<dbReference type="GeneID" id="11596665"/>
<dbReference type="InterPro" id="IPR038495">
    <property type="entry name" value="ATPase_E_C"/>
</dbReference>
<dbReference type="InterPro" id="IPR002842">
    <property type="entry name" value="ATPase_V1_Esu"/>
</dbReference>
<evidence type="ECO:0000313" key="10">
    <source>
        <dbReference type="Proteomes" id="UP000005867"/>
    </source>
</evidence>
<evidence type="ECO:0000256" key="5">
    <source>
        <dbReference type="ARBA" id="ARBA00023065"/>
    </source>
</evidence>
<name>G7VB70_9CREN</name>
<dbReference type="OrthoDB" id="26028at2157"/>
<dbReference type="Proteomes" id="UP000005867">
    <property type="component" value="Chromosome"/>
</dbReference>
<dbReference type="GO" id="GO:0006754">
    <property type="term" value="P:ATP biosynthetic process"/>
    <property type="evidence" value="ECO:0007669"/>
    <property type="project" value="UniProtKB-KW"/>
</dbReference>
<dbReference type="Pfam" id="PF01991">
    <property type="entry name" value="vATP-synt_E"/>
    <property type="match status" value="1"/>
</dbReference>
<feature type="coiled-coil region" evidence="8">
    <location>
        <begin position="1"/>
        <end position="58"/>
    </location>
</feature>